<dbReference type="PANTHER" id="PTHR37488:SF2">
    <property type="entry name" value="DUF1275 DOMAIN-CONTAINING PROTEIN"/>
    <property type="match status" value="1"/>
</dbReference>
<reference evidence="2" key="1">
    <citation type="submission" date="2020-05" db="EMBL/GenBank/DDBJ databases">
        <title>Phylogenomic resolution of chytrid fungi.</title>
        <authorList>
            <person name="Stajich J.E."/>
            <person name="Amses K."/>
            <person name="Simmons R."/>
            <person name="Seto K."/>
            <person name="Myers J."/>
            <person name="Bonds A."/>
            <person name="Quandt C.A."/>
            <person name="Barry K."/>
            <person name="Liu P."/>
            <person name="Grigoriev I."/>
            <person name="Longcore J.E."/>
            <person name="James T.Y."/>
        </authorList>
    </citation>
    <scope>NUCLEOTIDE SEQUENCE</scope>
    <source>
        <strain evidence="2">JEL0513</strain>
    </source>
</reference>
<dbReference type="EMBL" id="JADGJH010001616">
    <property type="protein sequence ID" value="KAJ3111594.1"/>
    <property type="molecule type" value="Genomic_DNA"/>
</dbReference>
<dbReference type="InterPro" id="IPR010699">
    <property type="entry name" value="DUF1275"/>
</dbReference>
<evidence type="ECO:0000313" key="2">
    <source>
        <dbReference type="EMBL" id="KAJ3111594.1"/>
    </source>
</evidence>
<feature type="transmembrane region" description="Helical" evidence="1">
    <location>
        <begin position="181"/>
        <end position="198"/>
    </location>
</feature>
<sequence>MLVACFFTGFTSVASFTACYVWCGFQTGNLAQLGLAVARTFETDADHTFLVGDRQALASLGSFLVGTLLGRVGDAIGPARRAWLVAATAIQAAFLALAAVSLHIGQESDYAGYRGAPSWITPAGFFGLAFASASLGLQGVIGKRLNTQFGTTLVLTTIWVELLNDPFLFARRPVKSRDHKFLAVLFLFLGAFIGRAMIDSSLGTVGTFAVGAAVRLLTSFIWVFVGGKSSI</sequence>
<feature type="transmembrane region" description="Helical" evidence="1">
    <location>
        <begin position="116"/>
        <end position="137"/>
    </location>
</feature>
<keyword evidence="1" id="KW-0472">Membrane</keyword>
<organism evidence="2 3">
    <name type="scientific">Physocladia obscura</name>
    <dbReference type="NCBI Taxonomy" id="109957"/>
    <lineage>
        <taxon>Eukaryota</taxon>
        <taxon>Fungi</taxon>
        <taxon>Fungi incertae sedis</taxon>
        <taxon>Chytridiomycota</taxon>
        <taxon>Chytridiomycota incertae sedis</taxon>
        <taxon>Chytridiomycetes</taxon>
        <taxon>Chytridiales</taxon>
        <taxon>Chytriomycetaceae</taxon>
        <taxon>Physocladia</taxon>
    </lineage>
</organism>
<dbReference type="Proteomes" id="UP001211907">
    <property type="component" value="Unassembled WGS sequence"/>
</dbReference>
<feature type="transmembrane region" description="Helical" evidence="1">
    <location>
        <begin position="204"/>
        <end position="225"/>
    </location>
</feature>
<keyword evidence="1" id="KW-0812">Transmembrane</keyword>
<keyword evidence="3" id="KW-1185">Reference proteome</keyword>
<proteinExistence type="predicted"/>
<gene>
    <name evidence="2" type="ORF">HK100_002637</name>
</gene>
<evidence type="ECO:0000256" key="1">
    <source>
        <dbReference type="SAM" id="Phobius"/>
    </source>
</evidence>
<dbReference type="Pfam" id="PF06912">
    <property type="entry name" value="DUF1275"/>
    <property type="match status" value="1"/>
</dbReference>
<feature type="transmembrane region" description="Helical" evidence="1">
    <location>
        <begin position="56"/>
        <end position="73"/>
    </location>
</feature>
<name>A0AAD5SWT5_9FUNG</name>
<feature type="transmembrane region" description="Helical" evidence="1">
    <location>
        <begin position="82"/>
        <end position="104"/>
    </location>
</feature>
<comment type="caution">
    <text evidence="2">The sequence shown here is derived from an EMBL/GenBank/DDBJ whole genome shotgun (WGS) entry which is preliminary data.</text>
</comment>
<dbReference type="PANTHER" id="PTHR37488">
    <property type="entry name" value="DUF1275 DOMAIN-CONTAINING PROTEIN"/>
    <property type="match status" value="1"/>
</dbReference>
<evidence type="ECO:0000313" key="3">
    <source>
        <dbReference type="Proteomes" id="UP001211907"/>
    </source>
</evidence>
<accession>A0AAD5SWT5</accession>
<keyword evidence="1" id="KW-1133">Transmembrane helix</keyword>
<protein>
    <submittedName>
        <fullName evidence="2">Uncharacterized protein</fullName>
    </submittedName>
</protein>
<dbReference type="AlphaFoldDB" id="A0AAD5SWT5"/>